<keyword evidence="2" id="KW-1133">Transmembrane helix</keyword>
<keyword evidence="4" id="KW-1185">Reference proteome</keyword>
<protein>
    <recommendedName>
        <fullName evidence="5">Transmembrane protein</fullName>
    </recommendedName>
</protein>
<dbReference type="EMBL" id="JAWDGP010003962">
    <property type="protein sequence ID" value="KAK3769156.1"/>
    <property type="molecule type" value="Genomic_DNA"/>
</dbReference>
<feature type="region of interest" description="Disordered" evidence="1">
    <location>
        <begin position="53"/>
        <end position="75"/>
    </location>
</feature>
<comment type="caution">
    <text evidence="3">The sequence shown here is derived from an EMBL/GenBank/DDBJ whole genome shotgun (WGS) entry which is preliminary data.</text>
</comment>
<proteinExistence type="predicted"/>
<dbReference type="Proteomes" id="UP001283361">
    <property type="component" value="Unassembled WGS sequence"/>
</dbReference>
<reference evidence="3" key="1">
    <citation type="journal article" date="2023" name="G3 (Bethesda)">
        <title>A reference genome for the long-term kleptoplast-retaining sea slug Elysia crispata morphotype clarki.</title>
        <authorList>
            <person name="Eastman K.E."/>
            <person name="Pendleton A.L."/>
            <person name="Shaikh M.A."/>
            <person name="Suttiyut T."/>
            <person name="Ogas R."/>
            <person name="Tomko P."/>
            <person name="Gavelis G."/>
            <person name="Widhalm J.R."/>
            <person name="Wisecaver J.H."/>
        </authorList>
    </citation>
    <scope>NUCLEOTIDE SEQUENCE</scope>
    <source>
        <strain evidence="3">ECLA1</strain>
    </source>
</reference>
<evidence type="ECO:0000313" key="3">
    <source>
        <dbReference type="EMBL" id="KAK3769156.1"/>
    </source>
</evidence>
<keyword evidence="2" id="KW-0812">Transmembrane</keyword>
<evidence type="ECO:0000256" key="1">
    <source>
        <dbReference type="SAM" id="MobiDB-lite"/>
    </source>
</evidence>
<accession>A0AAE1DG02</accession>
<gene>
    <name evidence="3" type="ORF">RRG08_052536</name>
</gene>
<keyword evidence="2" id="KW-0472">Membrane</keyword>
<evidence type="ECO:0008006" key="5">
    <source>
        <dbReference type="Google" id="ProtNLM"/>
    </source>
</evidence>
<feature type="transmembrane region" description="Helical" evidence="2">
    <location>
        <begin position="21"/>
        <end position="39"/>
    </location>
</feature>
<evidence type="ECO:0000256" key="2">
    <source>
        <dbReference type="SAM" id="Phobius"/>
    </source>
</evidence>
<evidence type="ECO:0000313" key="4">
    <source>
        <dbReference type="Proteomes" id="UP001283361"/>
    </source>
</evidence>
<organism evidence="3 4">
    <name type="scientific">Elysia crispata</name>
    <name type="common">lettuce slug</name>
    <dbReference type="NCBI Taxonomy" id="231223"/>
    <lineage>
        <taxon>Eukaryota</taxon>
        <taxon>Metazoa</taxon>
        <taxon>Spiralia</taxon>
        <taxon>Lophotrochozoa</taxon>
        <taxon>Mollusca</taxon>
        <taxon>Gastropoda</taxon>
        <taxon>Heterobranchia</taxon>
        <taxon>Euthyneura</taxon>
        <taxon>Panpulmonata</taxon>
        <taxon>Sacoglossa</taxon>
        <taxon>Placobranchoidea</taxon>
        <taxon>Plakobranchidae</taxon>
        <taxon>Elysia</taxon>
    </lineage>
</organism>
<dbReference type="AlphaFoldDB" id="A0AAE1DG02"/>
<name>A0AAE1DG02_9GAST</name>
<sequence>MIRFYEGGGCNKALIVGYREVALVPTILIGLSLVLTGLAKCVETVMSERVTENMHRTQDEDEDIESGKEQEIVSNNEAESAISTLRLYLQQHESTSEDLSTLLNNMERRLSKIMTTAKKQSSIKSFFKPIQKDSHQM</sequence>